<keyword evidence="4" id="KW-1185">Reference proteome</keyword>
<dbReference type="KEGG" id="cga:Celgi_0876"/>
<evidence type="ECO:0000256" key="1">
    <source>
        <dbReference type="ARBA" id="ARBA00006817"/>
    </source>
</evidence>
<dbReference type="Gene3D" id="3.30.530.20">
    <property type="match status" value="1"/>
</dbReference>
<dbReference type="EMBL" id="CP002665">
    <property type="protein sequence ID" value="AEI11395.1"/>
    <property type="molecule type" value="Genomic_DNA"/>
</dbReference>
<dbReference type="Pfam" id="PF08327">
    <property type="entry name" value="AHSA1"/>
    <property type="match status" value="1"/>
</dbReference>
<dbReference type="STRING" id="593907.Celgi_0876"/>
<proteinExistence type="inferred from homology"/>
<evidence type="ECO:0000313" key="4">
    <source>
        <dbReference type="Proteomes" id="UP000000485"/>
    </source>
</evidence>
<dbReference type="AlphaFoldDB" id="F7ZZX6"/>
<accession>F7ZZX6</accession>
<dbReference type="RefSeq" id="WP_013882914.1">
    <property type="nucleotide sequence ID" value="NC_015671.1"/>
</dbReference>
<dbReference type="HOGENOM" id="CLU_108923_6_0_11"/>
<dbReference type="OrthoDB" id="5185819at2"/>
<evidence type="ECO:0000313" key="3">
    <source>
        <dbReference type="EMBL" id="AEI11395.1"/>
    </source>
</evidence>
<comment type="similarity">
    <text evidence="1">Belongs to the AHA1 family.</text>
</comment>
<evidence type="ECO:0000259" key="2">
    <source>
        <dbReference type="Pfam" id="PF08327"/>
    </source>
</evidence>
<dbReference type="eggNOG" id="COG3832">
    <property type="taxonomic scope" value="Bacteria"/>
</dbReference>
<reference evidence="4" key="1">
    <citation type="submission" date="2011-04" db="EMBL/GenBank/DDBJ databases">
        <title>Complete sequence of Cellvibrio gilvus ATCC 13127.</title>
        <authorList>
            <person name="Lucas S."/>
            <person name="Han J."/>
            <person name="Lapidus A."/>
            <person name="Cheng J.-F."/>
            <person name="Goodwin L."/>
            <person name="Pitluck S."/>
            <person name="Peters L."/>
            <person name="Munk A."/>
            <person name="Detter J.C."/>
            <person name="Han C."/>
            <person name="Tapia R."/>
            <person name="Land M."/>
            <person name="Hauser L."/>
            <person name="Kyrpides N."/>
            <person name="Ivanova N."/>
            <person name="Ovchinnikova G."/>
            <person name="Pagani I."/>
            <person name="Mead D."/>
            <person name="Brumm P."/>
            <person name="Woyke T."/>
        </authorList>
    </citation>
    <scope>NUCLEOTIDE SEQUENCE [LARGE SCALE GENOMIC DNA]</scope>
    <source>
        <strain evidence="4">ATCC 13127 / NRRL B-14078</strain>
    </source>
</reference>
<dbReference type="SUPFAM" id="SSF55961">
    <property type="entry name" value="Bet v1-like"/>
    <property type="match status" value="1"/>
</dbReference>
<sequence>MTVISTTTDTQALSLVVVAELAAPPARVWQVWADPRTLERWWGPPDWPATFVDHDVRVGGRSSYFMTGPDGTKAHGWWEFTAVDEHRSLAFDDGFADDTGRPADGMPVTRAHVTFEAIPAGTRMTITSSFPTLEALEQLVAMGMVEGLTGALGQIDAILADG</sequence>
<protein>
    <submittedName>
        <fullName evidence="3">Activator of Hsp90 ATPase 1 family protein</fullName>
    </submittedName>
</protein>
<organism evidence="3 4">
    <name type="scientific">Cellulomonas gilvus (strain ATCC 13127 / NRRL B-14078)</name>
    <name type="common">Cellvibrio gilvus</name>
    <dbReference type="NCBI Taxonomy" id="593907"/>
    <lineage>
        <taxon>Bacteria</taxon>
        <taxon>Bacillati</taxon>
        <taxon>Actinomycetota</taxon>
        <taxon>Actinomycetes</taxon>
        <taxon>Micrococcales</taxon>
        <taxon>Cellulomonadaceae</taxon>
        <taxon>Cellulomonas</taxon>
    </lineage>
</organism>
<dbReference type="Proteomes" id="UP000000485">
    <property type="component" value="Chromosome"/>
</dbReference>
<gene>
    <name evidence="3" type="ordered locus">Celgi_0876</name>
</gene>
<feature type="domain" description="Activator of Hsp90 ATPase homologue 1/2-like C-terminal" evidence="2">
    <location>
        <begin position="22"/>
        <end position="159"/>
    </location>
</feature>
<dbReference type="InterPro" id="IPR013538">
    <property type="entry name" value="ASHA1/2-like_C"/>
</dbReference>
<dbReference type="InterPro" id="IPR023393">
    <property type="entry name" value="START-like_dom_sf"/>
</dbReference>
<name>F7ZZX6_CELGA</name>
<dbReference type="CDD" id="cd07814">
    <property type="entry name" value="SRPBCC_CalC_Aha1-like"/>
    <property type="match status" value="1"/>
</dbReference>